<dbReference type="InterPro" id="IPR029787">
    <property type="entry name" value="Nucleotide_cyclase"/>
</dbReference>
<dbReference type="InterPro" id="IPR003018">
    <property type="entry name" value="GAF"/>
</dbReference>
<dbReference type="PANTHER" id="PTHR45138:SF9">
    <property type="entry name" value="DIGUANYLATE CYCLASE DGCM-RELATED"/>
    <property type="match status" value="1"/>
</dbReference>
<organism evidence="7">
    <name type="scientific">Vibrio sp. HB236076</name>
    <dbReference type="NCBI Taxonomy" id="3232307"/>
    <lineage>
        <taxon>Bacteria</taxon>
        <taxon>Pseudomonadati</taxon>
        <taxon>Pseudomonadota</taxon>
        <taxon>Gammaproteobacteria</taxon>
        <taxon>Vibrionales</taxon>
        <taxon>Vibrionaceae</taxon>
        <taxon>Vibrio</taxon>
    </lineage>
</organism>
<dbReference type="Pfam" id="PF00989">
    <property type="entry name" value="PAS"/>
    <property type="match status" value="1"/>
</dbReference>
<dbReference type="PROSITE" id="PS50887">
    <property type="entry name" value="GGDEF"/>
    <property type="match status" value="1"/>
</dbReference>
<comment type="cofactor">
    <cofactor evidence="1">
        <name>Mg(2+)</name>
        <dbReference type="ChEBI" id="CHEBI:18420"/>
    </cofactor>
</comment>
<reference evidence="7" key="1">
    <citation type="submission" date="2024-07" db="EMBL/GenBank/DDBJ databases">
        <title>Genome Analysis of a Potential Novel Vibrio Species Secreting pH- and Thermo-stable Alginate Lyase and its Application in Producing Alginate Oligosaccharides.</title>
        <authorList>
            <person name="Huang H."/>
            <person name="Bao K."/>
        </authorList>
    </citation>
    <scope>NUCLEOTIDE SEQUENCE</scope>
    <source>
        <strain evidence="7">HB236076</strain>
    </source>
</reference>
<dbReference type="EMBL" id="CP162601">
    <property type="protein sequence ID" value="XDK26212.1"/>
    <property type="molecule type" value="Genomic_DNA"/>
</dbReference>
<dbReference type="Gene3D" id="3.30.450.20">
    <property type="entry name" value="PAS domain"/>
    <property type="match status" value="1"/>
</dbReference>
<dbReference type="InterPro" id="IPR029016">
    <property type="entry name" value="GAF-like_dom_sf"/>
</dbReference>
<dbReference type="SMART" id="SM00091">
    <property type="entry name" value="PAS"/>
    <property type="match status" value="1"/>
</dbReference>
<keyword evidence="7" id="KW-0548">Nucleotidyltransferase</keyword>
<dbReference type="GO" id="GO:0052621">
    <property type="term" value="F:diguanylate cyclase activity"/>
    <property type="evidence" value="ECO:0007669"/>
    <property type="project" value="UniProtKB-EC"/>
</dbReference>
<dbReference type="InterPro" id="IPR043128">
    <property type="entry name" value="Rev_trsase/Diguanyl_cyclase"/>
</dbReference>
<evidence type="ECO:0000313" key="7">
    <source>
        <dbReference type="EMBL" id="XDK26212.1"/>
    </source>
</evidence>
<dbReference type="CDD" id="cd01949">
    <property type="entry name" value="GGDEF"/>
    <property type="match status" value="1"/>
</dbReference>
<evidence type="ECO:0000256" key="1">
    <source>
        <dbReference type="ARBA" id="ARBA00001946"/>
    </source>
</evidence>
<protein>
    <recommendedName>
        <fullName evidence="2">diguanylate cyclase</fullName>
        <ecNumber evidence="2">2.7.7.65</ecNumber>
    </recommendedName>
</protein>
<dbReference type="SUPFAM" id="SSF55781">
    <property type="entry name" value="GAF domain-like"/>
    <property type="match status" value="1"/>
</dbReference>
<dbReference type="SUPFAM" id="SSF55785">
    <property type="entry name" value="PYP-like sensor domain (PAS domain)"/>
    <property type="match status" value="1"/>
</dbReference>
<dbReference type="SUPFAM" id="SSF55073">
    <property type="entry name" value="Nucleotide cyclase"/>
    <property type="match status" value="1"/>
</dbReference>
<dbReference type="PROSITE" id="PS50113">
    <property type="entry name" value="PAC"/>
    <property type="match status" value="1"/>
</dbReference>
<evidence type="ECO:0000259" key="6">
    <source>
        <dbReference type="PROSITE" id="PS50887"/>
    </source>
</evidence>
<dbReference type="FunFam" id="3.30.70.270:FF:000001">
    <property type="entry name" value="Diguanylate cyclase domain protein"/>
    <property type="match status" value="1"/>
</dbReference>
<dbReference type="PROSITE" id="PS50112">
    <property type="entry name" value="PAS"/>
    <property type="match status" value="1"/>
</dbReference>
<accession>A0AB39HFK7</accession>
<comment type="catalytic activity">
    <reaction evidence="3">
        <text>2 GTP = 3',3'-c-di-GMP + 2 diphosphate</text>
        <dbReference type="Rhea" id="RHEA:24898"/>
        <dbReference type="ChEBI" id="CHEBI:33019"/>
        <dbReference type="ChEBI" id="CHEBI:37565"/>
        <dbReference type="ChEBI" id="CHEBI:58805"/>
        <dbReference type="EC" id="2.7.7.65"/>
    </reaction>
</comment>
<dbReference type="KEGG" id="vih:AB0763_06125"/>
<dbReference type="CDD" id="cd00130">
    <property type="entry name" value="PAS"/>
    <property type="match status" value="1"/>
</dbReference>
<dbReference type="InterPro" id="IPR000700">
    <property type="entry name" value="PAS-assoc_C"/>
</dbReference>
<feature type="domain" description="PAC" evidence="5">
    <location>
        <begin position="82"/>
        <end position="134"/>
    </location>
</feature>
<dbReference type="Pfam" id="PF00990">
    <property type="entry name" value="GGDEF"/>
    <property type="match status" value="1"/>
</dbReference>
<evidence type="ECO:0000259" key="4">
    <source>
        <dbReference type="PROSITE" id="PS50112"/>
    </source>
</evidence>
<dbReference type="InterPro" id="IPR000160">
    <property type="entry name" value="GGDEF_dom"/>
</dbReference>
<dbReference type="GO" id="GO:0006355">
    <property type="term" value="P:regulation of DNA-templated transcription"/>
    <property type="evidence" value="ECO:0007669"/>
    <property type="project" value="InterPro"/>
</dbReference>
<dbReference type="InterPro" id="IPR050469">
    <property type="entry name" value="Diguanylate_Cyclase"/>
</dbReference>
<dbReference type="AlphaFoldDB" id="A0AB39HFK7"/>
<dbReference type="SMART" id="SM00065">
    <property type="entry name" value="GAF"/>
    <property type="match status" value="1"/>
</dbReference>
<dbReference type="InterPro" id="IPR013767">
    <property type="entry name" value="PAS_fold"/>
</dbReference>
<evidence type="ECO:0000256" key="3">
    <source>
        <dbReference type="ARBA" id="ARBA00034247"/>
    </source>
</evidence>
<feature type="domain" description="GGDEF" evidence="6">
    <location>
        <begin position="329"/>
        <end position="460"/>
    </location>
</feature>
<feature type="domain" description="PAS" evidence="4">
    <location>
        <begin position="8"/>
        <end position="53"/>
    </location>
</feature>
<name>A0AB39HFK7_9VIBR</name>
<dbReference type="Pfam" id="PF01590">
    <property type="entry name" value="GAF"/>
    <property type="match status" value="1"/>
</dbReference>
<evidence type="ECO:0000256" key="2">
    <source>
        <dbReference type="ARBA" id="ARBA00012528"/>
    </source>
</evidence>
<gene>
    <name evidence="7" type="ORF">AB0763_06125</name>
</gene>
<dbReference type="NCBIfam" id="TIGR00254">
    <property type="entry name" value="GGDEF"/>
    <property type="match status" value="1"/>
</dbReference>
<dbReference type="EC" id="2.7.7.65" evidence="2"/>
<dbReference type="InterPro" id="IPR000014">
    <property type="entry name" value="PAS"/>
</dbReference>
<keyword evidence="7" id="KW-0808">Transferase</keyword>
<dbReference type="PANTHER" id="PTHR45138">
    <property type="entry name" value="REGULATORY COMPONENTS OF SENSORY TRANSDUCTION SYSTEM"/>
    <property type="match status" value="1"/>
</dbReference>
<dbReference type="RefSeq" id="WP_306101620.1">
    <property type="nucleotide sequence ID" value="NZ_CP162601.1"/>
</dbReference>
<proteinExistence type="predicted"/>
<dbReference type="InterPro" id="IPR035965">
    <property type="entry name" value="PAS-like_dom_sf"/>
</dbReference>
<dbReference type="NCBIfam" id="TIGR00229">
    <property type="entry name" value="sensory_box"/>
    <property type="match status" value="1"/>
</dbReference>
<dbReference type="Gene3D" id="3.30.450.40">
    <property type="match status" value="1"/>
</dbReference>
<dbReference type="Gene3D" id="3.30.70.270">
    <property type="match status" value="1"/>
</dbReference>
<sequence>MAELSGIELSVLKRSFEYIDQAAVIASTERTILHINRAAEVLFGYDSSELIGQLTQVLYADGDDFVRMGQLRYHDKASPQPKSVTVKYQDKTGRVFFGMTHGGAIHDEKERVIGFVALINDESARLAVEEALNTLHSITSSRHLDFKQRVQAILQLGTELFKLPIGIVSKIEGSNYIVKQAVHPENSLEEGISFDLEGTYCSHVYKANDIQGFHHVSESEIATHPCFINFGLEAYLGAPIFVDGHRYGTLNFSSPIPSRPFIRQDYELVKLFSNWVGHEIARNRDIHELHDLNEKMTSMANTDALTGLSNRRFITELMTEIFDKPHHRQELAVAIIDFDHFKRLNDDFGHNIGDEALKVFGALALSGRNSDVFARWGGEEFLILLPNTNLDGARAVLTRLMEKLGDVRLSAPAQQYRLTVSIGLTLVQSKDGVESVLQRADKLLYLAKQQGRNRICDDLHQ</sequence>
<dbReference type="SMART" id="SM00267">
    <property type="entry name" value="GGDEF"/>
    <property type="match status" value="1"/>
</dbReference>
<evidence type="ECO:0000259" key="5">
    <source>
        <dbReference type="PROSITE" id="PS50113"/>
    </source>
</evidence>